<dbReference type="EMBL" id="ADNJ02000001">
    <property type="protein sequence ID" value="EFZ02035.2"/>
    <property type="molecule type" value="Genomic_DNA"/>
</dbReference>
<sequence>MTIHLGQQSLVMSWGQWRAQEAQVNDVGVVKVPLLPAPSFKLDTETIYNALSEQSNIKMVCICSPGNPTGSTVRKEDVNKILAHPTWNGVVILDETYIDYSSKTTSLAEWVTEWQNLVIVQTLSKSFGMAGIRQVWRASIRGDASRPPAPQPQHNLQHPEPNPLVIMADNVAKTAAQRNRLIRDMTQIKGVGRLRGGTEANFLLFEILDQYGQPSNAAACAVYKCLLNKRGIVTRFRGEDHGCHGCLRITIGTEDEMASFLQALNLTLKEVHKTGSSSGARGGGVVNGNGLNWPQEQKPGQHQTS</sequence>
<evidence type="ECO:0000256" key="6">
    <source>
        <dbReference type="ARBA" id="ARBA00022679"/>
    </source>
</evidence>
<dbReference type="InterPro" id="IPR004839">
    <property type="entry name" value="Aminotransferase_I/II_large"/>
</dbReference>
<dbReference type="InterPro" id="IPR001917">
    <property type="entry name" value="Aminotrans_II_pyridoxalP_BS"/>
</dbReference>
<protein>
    <recommendedName>
        <fullName evidence="4">histidinol-phosphate transaminase</fullName>
        <ecNumber evidence="4">2.6.1.9</ecNumber>
    </recommendedName>
</protein>
<reference evidence="12 13" key="1">
    <citation type="journal article" date="2011" name="PLoS Genet.">
        <title>Genome sequencing and comparative transcriptomics of the model entomopathogenic fungi Metarhizium anisopliae and M. acridum.</title>
        <authorList>
            <person name="Gao Q."/>
            <person name="Jin K."/>
            <person name="Ying S.H."/>
            <person name="Zhang Y."/>
            <person name="Xiao G."/>
            <person name="Shang Y."/>
            <person name="Duan Z."/>
            <person name="Hu X."/>
            <person name="Xie X.Q."/>
            <person name="Zhou G."/>
            <person name="Peng G."/>
            <person name="Luo Z."/>
            <person name="Huang W."/>
            <person name="Wang B."/>
            <person name="Fang W."/>
            <person name="Wang S."/>
            <person name="Zhong Y."/>
            <person name="Ma L.J."/>
            <person name="St Leger R.J."/>
            <person name="Zhao G.P."/>
            <person name="Pei Y."/>
            <person name="Feng M.G."/>
            <person name="Xia Y."/>
            <person name="Wang C."/>
        </authorList>
    </citation>
    <scope>NUCLEOTIDE SEQUENCE [LARGE SCALE GENOMIC DNA]</scope>
    <source>
        <strain evidence="13">ARSEF 23 / ATCC MYA-3075</strain>
    </source>
</reference>
<dbReference type="InterPro" id="IPR015422">
    <property type="entry name" value="PyrdxlP-dep_Trfase_small"/>
</dbReference>
<comment type="cofactor">
    <cofactor evidence="1 9">
        <name>pyridoxal 5'-phosphate</name>
        <dbReference type="ChEBI" id="CHEBI:597326"/>
    </cofactor>
</comment>
<dbReference type="CDD" id="cd00609">
    <property type="entry name" value="AAT_like"/>
    <property type="match status" value="1"/>
</dbReference>
<dbReference type="HOGENOM" id="CLU_017584_3_1_1"/>
<dbReference type="Proteomes" id="UP000002498">
    <property type="component" value="Unassembled WGS sequence"/>
</dbReference>
<dbReference type="PANTHER" id="PTHR42885">
    <property type="entry name" value="HISTIDINOL-PHOSPHATE AMINOTRANSFERASE-RELATED"/>
    <property type="match status" value="1"/>
</dbReference>
<dbReference type="Pfam" id="PF00155">
    <property type="entry name" value="Aminotran_1_2"/>
    <property type="match status" value="1"/>
</dbReference>
<dbReference type="GO" id="GO:0004400">
    <property type="term" value="F:histidinol-phosphate transaminase activity"/>
    <property type="evidence" value="ECO:0007669"/>
    <property type="project" value="UniProtKB-EC"/>
</dbReference>
<dbReference type="InterPro" id="IPR015424">
    <property type="entry name" value="PyrdxlP-dep_Trfase"/>
</dbReference>
<feature type="domain" description="Aminotransferase class I/classII large" evidence="11">
    <location>
        <begin position="22"/>
        <end position="133"/>
    </location>
</feature>
<comment type="caution">
    <text evidence="12">The sequence shown here is derived from an EMBL/GenBank/DDBJ whole genome shotgun (WGS) entry which is preliminary data.</text>
</comment>
<evidence type="ECO:0000256" key="7">
    <source>
        <dbReference type="ARBA" id="ARBA00022898"/>
    </source>
</evidence>
<dbReference type="EC" id="2.6.1.9" evidence="4"/>
<dbReference type="OrthoDB" id="2015537at2759"/>
<keyword evidence="6" id="KW-0808">Transferase</keyword>
<dbReference type="GeneID" id="19255903"/>
<evidence type="ECO:0000259" key="11">
    <source>
        <dbReference type="Pfam" id="PF00155"/>
    </source>
</evidence>
<comment type="pathway">
    <text evidence="2">Amino-acid biosynthesis; L-histidine biosynthesis; L-histidine from 5-phospho-alpha-D-ribose 1-diphosphate: step 7/9.</text>
</comment>
<feature type="region of interest" description="Disordered" evidence="10">
    <location>
        <begin position="275"/>
        <end position="305"/>
    </location>
</feature>
<name>E9ENL8_METRA</name>
<dbReference type="SUPFAM" id="SSF53383">
    <property type="entry name" value="PLP-dependent transferases"/>
    <property type="match status" value="1"/>
</dbReference>
<evidence type="ECO:0000256" key="9">
    <source>
        <dbReference type="RuleBase" id="RU003693"/>
    </source>
</evidence>
<keyword evidence="7 9" id="KW-0663">Pyridoxal phosphate</keyword>
<evidence type="ECO:0000256" key="3">
    <source>
        <dbReference type="ARBA" id="ARBA00008392"/>
    </source>
</evidence>
<dbReference type="Gene3D" id="3.90.1150.10">
    <property type="entry name" value="Aspartate Aminotransferase, domain 1"/>
    <property type="match status" value="1"/>
</dbReference>
<dbReference type="RefSeq" id="XP_007817806.2">
    <property type="nucleotide sequence ID" value="XM_007819615.2"/>
</dbReference>
<proteinExistence type="inferred from homology"/>
<dbReference type="Gene3D" id="3.40.640.10">
    <property type="entry name" value="Type I PLP-dependent aspartate aminotransferase-like (Major domain)"/>
    <property type="match status" value="1"/>
</dbReference>
<evidence type="ECO:0000256" key="8">
    <source>
        <dbReference type="ARBA" id="ARBA00047481"/>
    </source>
</evidence>
<dbReference type="AlphaFoldDB" id="E9ENL8"/>
<dbReference type="PROSITE" id="PS00599">
    <property type="entry name" value="AA_TRANSFER_CLASS_2"/>
    <property type="match status" value="1"/>
</dbReference>
<evidence type="ECO:0000313" key="13">
    <source>
        <dbReference type="Proteomes" id="UP000002498"/>
    </source>
</evidence>
<dbReference type="GO" id="GO:0030170">
    <property type="term" value="F:pyridoxal phosphate binding"/>
    <property type="evidence" value="ECO:0007669"/>
    <property type="project" value="InterPro"/>
</dbReference>
<comment type="catalytic activity">
    <reaction evidence="8">
        <text>L-histidinol phosphate + 2-oxoglutarate = 3-(imidazol-4-yl)-2-oxopropyl phosphate + L-glutamate</text>
        <dbReference type="Rhea" id="RHEA:23744"/>
        <dbReference type="ChEBI" id="CHEBI:16810"/>
        <dbReference type="ChEBI" id="CHEBI:29985"/>
        <dbReference type="ChEBI" id="CHEBI:57766"/>
        <dbReference type="ChEBI" id="CHEBI:57980"/>
        <dbReference type="EC" id="2.6.1.9"/>
    </reaction>
</comment>
<feature type="compositionally biased region" description="Polar residues" evidence="10">
    <location>
        <begin position="292"/>
        <end position="305"/>
    </location>
</feature>
<organism evidence="12 13">
    <name type="scientific">Metarhizium robertsii (strain ARSEF 23 / ATCC MYA-3075)</name>
    <name type="common">Metarhizium anisopliae (strain ARSEF 23)</name>
    <dbReference type="NCBI Taxonomy" id="655844"/>
    <lineage>
        <taxon>Eukaryota</taxon>
        <taxon>Fungi</taxon>
        <taxon>Dikarya</taxon>
        <taxon>Ascomycota</taxon>
        <taxon>Pezizomycotina</taxon>
        <taxon>Sordariomycetes</taxon>
        <taxon>Hypocreomycetidae</taxon>
        <taxon>Hypocreales</taxon>
        <taxon>Clavicipitaceae</taxon>
        <taxon>Metarhizium</taxon>
    </lineage>
</organism>
<accession>E9ENL8</accession>
<dbReference type="KEGG" id="maj:MAA_01617"/>
<keyword evidence="13" id="KW-1185">Reference proteome</keyword>
<reference evidence="12 13" key="2">
    <citation type="journal article" date="2014" name="Proc. Natl. Acad. Sci. U.S.A.">
        <title>Trajectory and genomic determinants of fungal-pathogen speciation and host adaptation.</title>
        <authorList>
            <person name="Hu X."/>
            <person name="Xiao G."/>
            <person name="Zheng P."/>
            <person name="Shang Y."/>
            <person name="Su Y."/>
            <person name="Zhang X."/>
            <person name="Liu X."/>
            <person name="Zhan S."/>
            <person name="St Leger R.J."/>
            <person name="Wang C."/>
        </authorList>
    </citation>
    <scope>GENOME REANNOTATION</scope>
    <source>
        <strain evidence="13">ARSEF 23 / ATCC MYA-3075</strain>
    </source>
</reference>
<dbReference type="PANTHER" id="PTHR42885:SF2">
    <property type="entry name" value="HISTIDINOL-PHOSPHATE AMINOTRANSFERASE"/>
    <property type="match status" value="1"/>
</dbReference>
<comment type="similarity">
    <text evidence="3 9">Belongs to the class-II pyridoxal-phosphate-dependent aminotransferase family.</text>
</comment>
<evidence type="ECO:0000313" key="12">
    <source>
        <dbReference type="EMBL" id="EFZ02035.2"/>
    </source>
</evidence>
<evidence type="ECO:0000256" key="4">
    <source>
        <dbReference type="ARBA" id="ARBA00012748"/>
    </source>
</evidence>
<evidence type="ECO:0000256" key="2">
    <source>
        <dbReference type="ARBA" id="ARBA00005011"/>
    </source>
</evidence>
<gene>
    <name evidence="12" type="ORF">MAA_01617</name>
</gene>
<evidence type="ECO:0000256" key="1">
    <source>
        <dbReference type="ARBA" id="ARBA00001933"/>
    </source>
</evidence>
<keyword evidence="5 12" id="KW-0032">Aminotransferase</keyword>
<evidence type="ECO:0000256" key="5">
    <source>
        <dbReference type="ARBA" id="ARBA00022576"/>
    </source>
</evidence>
<dbReference type="InterPro" id="IPR015421">
    <property type="entry name" value="PyrdxlP-dep_Trfase_major"/>
</dbReference>
<evidence type="ECO:0000256" key="10">
    <source>
        <dbReference type="SAM" id="MobiDB-lite"/>
    </source>
</evidence>